<protein>
    <submittedName>
        <fullName evidence="1">Uncharacterized protein</fullName>
    </submittedName>
</protein>
<accession>A0AAD9Z401</accession>
<comment type="caution">
    <text evidence="1">The sequence shown here is derived from an EMBL/GenBank/DDBJ whole genome shotgun (WGS) entry which is preliminary data.</text>
</comment>
<reference evidence="1" key="1">
    <citation type="submission" date="2022-11" db="EMBL/GenBank/DDBJ databases">
        <title>Chromosomal genome sequence assembly and mating type (MAT) locus characterization of the leprose asexual lichenized fungus Lepraria neglecta (Nyl.) Erichsen.</title>
        <authorList>
            <person name="Allen J.L."/>
            <person name="Pfeffer B."/>
        </authorList>
    </citation>
    <scope>NUCLEOTIDE SEQUENCE</scope>
    <source>
        <strain evidence="1">Allen 5258</strain>
    </source>
</reference>
<name>A0AAD9Z401_9LECA</name>
<sequence>MSEIESFSMVSKTIRTLGSQVLQQCRLLTAQYSVVDNESKACGSMFASLVKDVLLNPIIAFYVKTLRIYPWHEYWQFDPQQPLSRDLDHFNPLRLETLFHVQYSESDMLLFEEAIQMVKFKPPYDPRDLIDLLHDGKEDPLIVLLLMSLPNITSLKLEKVPEDSYTFSILEDFATTRSTIVPSQIEYYGIVGRMLGKVREVILSCDPEDDSENMIFIKPFALLPSIKKLSCWNMREGSSQSPFRDCHLPLQASNISELTFESCETISTQLFEFLEGVKTLRRFTYLNPKHYFDPFWIRAALVAHARHSLERLVIHGADREQNPGPMGSLRLFERLRTIETDIHFLVVAKPDADHSIADTLPRSLENLILSGDALKTISGVRRYVLALMEAKQIGRLPCLKKVQYNLQWDFMKEGLAFKDFTDLYERCEKNDVNFTIFLHFDTLSLPIQYKDACIPASLLRRQKQLTLTESPSKAFSVSFSSS</sequence>
<proteinExistence type="predicted"/>
<dbReference type="EMBL" id="JASNWA010000009">
    <property type="protein sequence ID" value="KAK3170268.1"/>
    <property type="molecule type" value="Genomic_DNA"/>
</dbReference>
<dbReference type="AlphaFoldDB" id="A0AAD9Z401"/>
<evidence type="ECO:0000313" key="2">
    <source>
        <dbReference type="Proteomes" id="UP001276659"/>
    </source>
</evidence>
<keyword evidence="2" id="KW-1185">Reference proteome</keyword>
<gene>
    <name evidence="1" type="ORF">OEA41_009655</name>
</gene>
<dbReference type="Proteomes" id="UP001276659">
    <property type="component" value="Unassembled WGS sequence"/>
</dbReference>
<evidence type="ECO:0000313" key="1">
    <source>
        <dbReference type="EMBL" id="KAK3170268.1"/>
    </source>
</evidence>
<organism evidence="1 2">
    <name type="scientific">Lepraria neglecta</name>
    <dbReference type="NCBI Taxonomy" id="209136"/>
    <lineage>
        <taxon>Eukaryota</taxon>
        <taxon>Fungi</taxon>
        <taxon>Dikarya</taxon>
        <taxon>Ascomycota</taxon>
        <taxon>Pezizomycotina</taxon>
        <taxon>Lecanoromycetes</taxon>
        <taxon>OSLEUM clade</taxon>
        <taxon>Lecanoromycetidae</taxon>
        <taxon>Lecanorales</taxon>
        <taxon>Lecanorineae</taxon>
        <taxon>Stereocaulaceae</taxon>
        <taxon>Lepraria</taxon>
    </lineage>
</organism>